<dbReference type="Proteomes" id="UP000292039">
    <property type="component" value="Unassembled WGS sequence"/>
</dbReference>
<name>A0A4Q7MBI6_9BURK</name>
<dbReference type="PROSITE" id="PS50206">
    <property type="entry name" value="RHODANESE_3"/>
    <property type="match status" value="1"/>
</dbReference>
<dbReference type="AlphaFoldDB" id="A0A4Q7MBI6"/>
<organism evidence="3 4">
    <name type="scientific">Kerstersia gyiorum</name>
    <dbReference type="NCBI Taxonomy" id="206506"/>
    <lineage>
        <taxon>Bacteria</taxon>
        <taxon>Pseudomonadati</taxon>
        <taxon>Pseudomonadota</taxon>
        <taxon>Betaproteobacteria</taxon>
        <taxon>Burkholderiales</taxon>
        <taxon>Alcaligenaceae</taxon>
        <taxon>Kerstersia</taxon>
    </lineage>
</organism>
<accession>A0A4Q7MBI6</accession>
<feature type="compositionally biased region" description="Low complexity" evidence="1">
    <location>
        <begin position="119"/>
        <end position="135"/>
    </location>
</feature>
<dbReference type="GO" id="GO:0015473">
    <property type="term" value="F:fimbrial usher porin activity"/>
    <property type="evidence" value="ECO:0007669"/>
    <property type="project" value="InterPro"/>
</dbReference>
<comment type="caution">
    <text evidence="3">The sequence shown here is derived from an EMBL/GenBank/DDBJ whole genome shotgun (WGS) entry which is preliminary data.</text>
</comment>
<proteinExistence type="predicted"/>
<evidence type="ECO:0000259" key="2">
    <source>
        <dbReference type="PROSITE" id="PS50206"/>
    </source>
</evidence>
<dbReference type="InterPro" id="IPR001763">
    <property type="entry name" value="Rhodanese-like_dom"/>
</dbReference>
<reference evidence="3 4" key="1">
    <citation type="submission" date="2019-02" db="EMBL/GenBank/DDBJ databases">
        <title>Genomic Encyclopedia of Type Strains, Phase IV (KMG-IV): sequencing the most valuable type-strain genomes for metagenomic binning, comparative biology and taxonomic classification.</title>
        <authorList>
            <person name="Goeker M."/>
        </authorList>
    </citation>
    <scope>NUCLEOTIDE SEQUENCE [LARGE SCALE GENOMIC DNA]</scope>
    <source>
        <strain evidence="3 4">DSM 16618</strain>
    </source>
</reference>
<feature type="domain" description="Rhodanese" evidence="2">
    <location>
        <begin position="178"/>
        <end position="213"/>
    </location>
</feature>
<dbReference type="OrthoDB" id="8676179at2"/>
<dbReference type="EMBL" id="SGWZ01000006">
    <property type="protein sequence ID" value="RZS65294.1"/>
    <property type="molecule type" value="Genomic_DNA"/>
</dbReference>
<evidence type="ECO:0000256" key="1">
    <source>
        <dbReference type="SAM" id="MobiDB-lite"/>
    </source>
</evidence>
<dbReference type="PANTHER" id="PTHR30451:SF5">
    <property type="entry name" value="SLR0019 PROTEIN"/>
    <property type="match status" value="1"/>
</dbReference>
<evidence type="ECO:0000313" key="3">
    <source>
        <dbReference type="EMBL" id="RZS65294.1"/>
    </source>
</evidence>
<gene>
    <name evidence="3" type="ORF">EV679_3083</name>
</gene>
<feature type="region of interest" description="Disordered" evidence="1">
    <location>
        <begin position="112"/>
        <end position="135"/>
    </location>
</feature>
<dbReference type="GO" id="GO:0009297">
    <property type="term" value="P:pilus assembly"/>
    <property type="evidence" value="ECO:0007669"/>
    <property type="project" value="InterPro"/>
</dbReference>
<dbReference type="RefSeq" id="WP_134838054.1">
    <property type="nucleotide sequence ID" value="NZ_CBCSEB010000004.1"/>
</dbReference>
<dbReference type="PANTHER" id="PTHR30451">
    <property type="entry name" value="OUTER MEMBRANE USHER PROTEIN"/>
    <property type="match status" value="1"/>
</dbReference>
<dbReference type="InterPro" id="IPR000015">
    <property type="entry name" value="Fimb_usher"/>
</dbReference>
<protein>
    <recommendedName>
        <fullName evidence="2">Rhodanese domain-containing protein</fullName>
    </recommendedName>
</protein>
<evidence type="ECO:0000313" key="4">
    <source>
        <dbReference type="Proteomes" id="UP000292039"/>
    </source>
</evidence>
<dbReference type="GO" id="GO:0009279">
    <property type="term" value="C:cell outer membrane"/>
    <property type="evidence" value="ECO:0007669"/>
    <property type="project" value="TreeGrafter"/>
</dbReference>
<sequence length="404" mass="42793">MSRTLGEARENEYPGGFAAMAGATGQARKMKCSSVKQKWMVWASGCLLAGLAGMTQAAWDDARGLERLSPVRLYAVPEPKPLAAQALPPEGEPLDAPADTAPGTLDVYGLTWQPTPKPQARGSAQNSAASGAGANRRQLAGRLGLQTEGMARWIYRGSEGPDVAFGVLPGSGLKISGSAPIAGVRLQSGGMEDAALLDSGVVGYSSAVGWLDYSPWTAGTGAVEYGVSAGQTAVRYGWRPDLTLEGQVQTAAKMRNVGLGGVYSLGEWGRLRAGAAHSRYENVEGSRYNLGYVVSLYDWLEVGYRAEYAMSGYSDLSRYASGPLSQARVQGTLETGVPLAGWGTISGTYSDVRYGNTTVQRMGIAHSLALRRNVQLKWEADRDIVSGDYGMRLNLSLPVNLLGD</sequence>